<dbReference type="SUPFAM" id="SSF53474">
    <property type="entry name" value="alpha/beta-Hydrolases"/>
    <property type="match status" value="1"/>
</dbReference>
<comment type="similarity">
    <text evidence="1">Belongs to the AB hydrolase superfamily. Lipase family.</text>
</comment>
<dbReference type="EnsemblMetazoa" id="SCAU005216-RA">
    <property type="protein sequence ID" value="SCAU005216-PA"/>
    <property type="gene ID" value="SCAU005216"/>
</dbReference>
<protein>
    <recommendedName>
        <fullName evidence="7">AB hydrolase-1 domain-containing protein</fullName>
    </recommendedName>
</protein>
<evidence type="ECO:0000313" key="9">
    <source>
        <dbReference type="Proteomes" id="UP000095300"/>
    </source>
</evidence>
<evidence type="ECO:0000259" key="7">
    <source>
        <dbReference type="Pfam" id="PF00561"/>
    </source>
</evidence>
<dbReference type="Proteomes" id="UP000095300">
    <property type="component" value="Unassembled WGS sequence"/>
</dbReference>
<dbReference type="GO" id="GO:0016042">
    <property type="term" value="P:lipid catabolic process"/>
    <property type="evidence" value="ECO:0007669"/>
    <property type="project" value="UniProtKB-KW"/>
</dbReference>
<dbReference type="AlphaFoldDB" id="A0A1I8P6H0"/>
<keyword evidence="2" id="KW-0732">Signal</keyword>
<evidence type="ECO:0000256" key="1">
    <source>
        <dbReference type="ARBA" id="ARBA00010701"/>
    </source>
</evidence>
<evidence type="ECO:0000256" key="5">
    <source>
        <dbReference type="ARBA" id="ARBA00023098"/>
    </source>
</evidence>
<keyword evidence="4" id="KW-0442">Lipid degradation</keyword>
<evidence type="ECO:0000313" key="8">
    <source>
        <dbReference type="EnsemblMetazoa" id="SCAU005216-PA"/>
    </source>
</evidence>
<dbReference type="InterPro" id="IPR000073">
    <property type="entry name" value="AB_hydrolase_1"/>
</dbReference>
<dbReference type="FunFam" id="3.40.50.1820:FF:000057">
    <property type="entry name" value="Lipase"/>
    <property type="match status" value="1"/>
</dbReference>
<evidence type="ECO:0000256" key="2">
    <source>
        <dbReference type="ARBA" id="ARBA00022729"/>
    </source>
</evidence>
<reference evidence="8" key="1">
    <citation type="submission" date="2020-05" db="UniProtKB">
        <authorList>
            <consortium name="EnsemblMetazoa"/>
        </authorList>
    </citation>
    <scope>IDENTIFICATION</scope>
    <source>
        <strain evidence="8">USDA</strain>
    </source>
</reference>
<sequence>MMHCWQCSSDIWVLNGPDNGLAFMLADAGYDVWLGNARGNFYCEQHLTMSPMTEAFWEFSIDEIGQIDVPTKIDYILKVVNQTKLHYVGFSQGTSALLIALSTKPLYNQKLRSTHLLAPSVFFCHVKTPAIQALYSILGSPNIVSRLFGTLPFQEIFALFRSFAIRFCSIATNLDLCINALGILTGPYSPYMNRTLFVDLLDTVPAGGSNRQVNHIMQSALSCGFSSYDFGYQRNMQKYGNPLPPAYQLKNISTATPIDMYFADNDSLVSVADTQQLFKIMGSKAAWHRIKYRKFGHMDFVLASNVKVCINDCILAKMQSYEGRAFKGGLCKCFRNKPF</sequence>
<dbReference type="STRING" id="35570.A0A1I8P6H0"/>
<gene>
    <name evidence="8" type="primary">106094983</name>
</gene>
<organism evidence="8 9">
    <name type="scientific">Stomoxys calcitrans</name>
    <name type="common">Stable fly</name>
    <name type="synonym">Conops calcitrans</name>
    <dbReference type="NCBI Taxonomy" id="35570"/>
    <lineage>
        <taxon>Eukaryota</taxon>
        <taxon>Metazoa</taxon>
        <taxon>Ecdysozoa</taxon>
        <taxon>Arthropoda</taxon>
        <taxon>Hexapoda</taxon>
        <taxon>Insecta</taxon>
        <taxon>Pterygota</taxon>
        <taxon>Neoptera</taxon>
        <taxon>Endopterygota</taxon>
        <taxon>Diptera</taxon>
        <taxon>Brachycera</taxon>
        <taxon>Muscomorpha</taxon>
        <taxon>Muscoidea</taxon>
        <taxon>Muscidae</taxon>
        <taxon>Stomoxys</taxon>
    </lineage>
</organism>
<dbReference type="Gene3D" id="3.40.50.1820">
    <property type="entry name" value="alpha/beta hydrolase"/>
    <property type="match status" value="1"/>
</dbReference>
<dbReference type="VEuPathDB" id="VectorBase:SCAU005216"/>
<evidence type="ECO:0000256" key="6">
    <source>
        <dbReference type="ARBA" id="ARBA00023180"/>
    </source>
</evidence>
<accession>A0A1I8P6H0</accession>
<evidence type="ECO:0000256" key="4">
    <source>
        <dbReference type="ARBA" id="ARBA00022963"/>
    </source>
</evidence>
<dbReference type="InterPro" id="IPR029058">
    <property type="entry name" value="AB_hydrolase_fold"/>
</dbReference>
<feature type="domain" description="AB hydrolase-1" evidence="7">
    <location>
        <begin position="25"/>
        <end position="139"/>
    </location>
</feature>
<dbReference type="PANTHER" id="PTHR11005">
    <property type="entry name" value="LYSOSOMAL ACID LIPASE-RELATED"/>
    <property type="match status" value="1"/>
</dbReference>
<keyword evidence="3" id="KW-0378">Hydrolase</keyword>
<keyword evidence="6" id="KW-0325">Glycoprotein</keyword>
<evidence type="ECO:0000256" key="3">
    <source>
        <dbReference type="ARBA" id="ARBA00022801"/>
    </source>
</evidence>
<dbReference type="GO" id="GO:0016787">
    <property type="term" value="F:hydrolase activity"/>
    <property type="evidence" value="ECO:0007669"/>
    <property type="project" value="UniProtKB-KW"/>
</dbReference>
<dbReference type="Pfam" id="PF00561">
    <property type="entry name" value="Abhydrolase_1"/>
    <property type="match status" value="1"/>
</dbReference>
<keyword evidence="9" id="KW-1185">Reference proteome</keyword>
<proteinExistence type="inferred from homology"/>
<name>A0A1I8P6H0_STOCA</name>
<keyword evidence="5" id="KW-0443">Lipid metabolism</keyword>